<dbReference type="AlphaFoldDB" id="A0A934S4H8"/>
<reference evidence="1" key="1">
    <citation type="submission" date="2021-01" db="EMBL/GenBank/DDBJ databases">
        <title>Modified the classification status of verrucomicrobia.</title>
        <authorList>
            <person name="Feng X."/>
        </authorList>
    </citation>
    <scope>NUCLEOTIDE SEQUENCE</scope>
    <source>
        <strain evidence="1">KCTC 22041</strain>
    </source>
</reference>
<accession>A0A934S4H8</accession>
<dbReference type="Gene3D" id="3.40.30.10">
    <property type="entry name" value="Glutaredoxin"/>
    <property type="match status" value="1"/>
</dbReference>
<keyword evidence="2" id="KW-1185">Reference proteome</keyword>
<evidence type="ECO:0000313" key="1">
    <source>
        <dbReference type="EMBL" id="MBK1882371.1"/>
    </source>
</evidence>
<evidence type="ECO:0000313" key="2">
    <source>
        <dbReference type="Proteomes" id="UP000603141"/>
    </source>
</evidence>
<dbReference type="InterPro" id="IPR036249">
    <property type="entry name" value="Thioredoxin-like_sf"/>
</dbReference>
<dbReference type="EMBL" id="JAENIJ010000010">
    <property type="protein sequence ID" value="MBK1882371.1"/>
    <property type="molecule type" value="Genomic_DNA"/>
</dbReference>
<name>A0A934S4H8_9BACT</name>
<sequence>MTKYSYQAGNLQTRDVSRMLSGKVGSLIHRDKPTLLVTLHSECACSVATVKELRRISESCSDQLAIVAIFADYTTLPLEVQSSSLWQEAVSIPGLTPVLDQDGQLRSELGATTSGECFLFSKTGEKIYHGGITIARGHEGASKGGDAVIGYACNHIVGIAQAPVFGCALDEG</sequence>
<protein>
    <submittedName>
        <fullName evidence="1">Uncharacterized protein</fullName>
    </submittedName>
</protein>
<dbReference type="SUPFAM" id="SSF52833">
    <property type="entry name" value="Thioredoxin-like"/>
    <property type="match status" value="1"/>
</dbReference>
<gene>
    <name evidence="1" type="ORF">JIN85_08095</name>
</gene>
<comment type="caution">
    <text evidence="1">The sequence shown here is derived from an EMBL/GenBank/DDBJ whole genome shotgun (WGS) entry which is preliminary data.</text>
</comment>
<organism evidence="1 2">
    <name type="scientific">Luteolibacter pohnpeiensis</name>
    <dbReference type="NCBI Taxonomy" id="454153"/>
    <lineage>
        <taxon>Bacteria</taxon>
        <taxon>Pseudomonadati</taxon>
        <taxon>Verrucomicrobiota</taxon>
        <taxon>Verrucomicrobiia</taxon>
        <taxon>Verrucomicrobiales</taxon>
        <taxon>Verrucomicrobiaceae</taxon>
        <taxon>Luteolibacter</taxon>
    </lineage>
</organism>
<dbReference type="Proteomes" id="UP000603141">
    <property type="component" value="Unassembled WGS sequence"/>
</dbReference>
<proteinExistence type="predicted"/>